<protein>
    <submittedName>
        <fullName evidence="1">Uncharacterized protein</fullName>
    </submittedName>
</protein>
<dbReference type="RefSeq" id="WP_069024752.1">
    <property type="nucleotide sequence ID" value="NZ_LVJZ01000003.1"/>
</dbReference>
<dbReference type="AlphaFoldDB" id="A0A1E2UTQ6"/>
<organism evidence="1 2">
    <name type="scientific">Candidatus Thiodiazotropha endoloripes</name>
    <dbReference type="NCBI Taxonomy" id="1818881"/>
    <lineage>
        <taxon>Bacteria</taxon>
        <taxon>Pseudomonadati</taxon>
        <taxon>Pseudomonadota</taxon>
        <taxon>Gammaproteobacteria</taxon>
        <taxon>Chromatiales</taxon>
        <taxon>Sedimenticolaceae</taxon>
        <taxon>Candidatus Thiodiazotropha</taxon>
    </lineage>
</organism>
<keyword evidence="2" id="KW-1185">Reference proteome</keyword>
<reference evidence="1 2" key="1">
    <citation type="submission" date="2016-03" db="EMBL/GenBank/DDBJ databases">
        <title>Chemosynthetic sulphur-oxidizing symbionts of marine invertebrate animals are capable of nitrogen fixation.</title>
        <authorList>
            <person name="Petersen J.M."/>
            <person name="Kemper A."/>
            <person name="Gruber-Vodicka H."/>
            <person name="Cardini U."/>
            <person name="Geest Mvander."/>
            <person name="Kleiner M."/>
            <person name="Bulgheresi S."/>
            <person name="Fussmann M."/>
            <person name="Herbold C."/>
            <person name="Seah B.K.B."/>
            <person name="Antony C.Paul."/>
            <person name="Liu D."/>
            <person name="Belitz A."/>
            <person name="Weber M."/>
        </authorList>
    </citation>
    <scope>NUCLEOTIDE SEQUENCE [LARGE SCALE GENOMIC DNA]</scope>
    <source>
        <strain evidence="1">G_D</strain>
    </source>
</reference>
<accession>A0A1E2UTQ6</accession>
<name>A0A1E2UTQ6_9GAMM</name>
<dbReference type="EMBL" id="LVJZ01000003">
    <property type="protein sequence ID" value="ODB98139.1"/>
    <property type="molecule type" value="Genomic_DNA"/>
</dbReference>
<dbReference type="Proteomes" id="UP000094849">
    <property type="component" value="Unassembled WGS sequence"/>
</dbReference>
<gene>
    <name evidence="1" type="ORF">A3196_16055</name>
</gene>
<sequence>MDIVLARKYIEALAWLEIPCDHLNNLLLELDENEKEKYKKAVGEIFRGHFELLMPIINRFPELDPDGEGAEFYNAMRMKYLPINT</sequence>
<proteinExistence type="predicted"/>
<comment type="caution">
    <text evidence="1">The sequence shown here is derived from an EMBL/GenBank/DDBJ whole genome shotgun (WGS) entry which is preliminary data.</text>
</comment>
<evidence type="ECO:0000313" key="1">
    <source>
        <dbReference type="EMBL" id="ODB98139.1"/>
    </source>
</evidence>
<dbReference type="STRING" id="1818881.A3196_16055"/>
<evidence type="ECO:0000313" key="2">
    <source>
        <dbReference type="Proteomes" id="UP000094849"/>
    </source>
</evidence>